<keyword evidence="2" id="KW-1185">Reference proteome</keyword>
<evidence type="ECO:0000313" key="1">
    <source>
        <dbReference type="EMBL" id="CAG7816441.1"/>
    </source>
</evidence>
<comment type="caution">
    <text evidence="1">The sequence shown here is derived from an EMBL/GenBank/DDBJ whole genome shotgun (WGS) entry which is preliminary data.</text>
</comment>
<organism evidence="1 2">
    <name type="scientific">Allacma fusca</name>
    <dbReference type="NCBI Taxonomy" id="39272"/>
    <lineage>
        <taxon>Eukaryota</taxon>
        <taxon>Metazoa</taxon>
        <taxon>Ecdysozoa</taxon>
        <taxon>Arthropoda</taxon>
        <taxon>Hexapoda</taxon>
        <taxon>Collembola</taxon>
        <taxon>Symphypleona</taxon>
        <taxon>Sminthuridae</taxon>
        <taxon>Allacma</taxon>
    </lineage>
</organism>
<protein>
    <submittedName>
        <fullName evidence="1">Uncharacterized protein</fullName>
    </submittedName>
</protein>
<sequence>MTRCFGTLINNSERIYIHSLAERIVGSSRIPGSIDIPRAMRSSENSNNMPDDMCFTDVHLLGNNLRRSIQ</sequence>
<gene>
    <name evidence="1" type="ORF">AFUS01_LOCUS27060</name>
</gene>
<accession>A0A8J2KMY5</accession>
<dbReference type="Proteomes" id="UP000708208">
    <property type="component" value="Unassembled WGS sequence"/>
</dbReference>
<dbReference type="AlphaFoldDB" id="A0A8J2KMY5"/>
<proteinExistence type="predicted"/>
<dbReference type="EMBL" id="CAJVCH010370448">
    <property type="protein sequence ID" value="CAG7816441.1"/>
    <property type="molecule type" value="Genomic_DNA"/>
</dbReference>
<evidence type="ECO:0000313" key="2">
    <source>
        <dbReference type="Proteomes" id="UP000708208"/>
    </source>
</evidence>
<name>A0A8J2KMY5_9HEXA</name>
<reference evidence="1" key="1">
    <citation type="submission" date="2021-06" db="EMBL/GenBank/DDBJ databases">
        <authorList>
            <person name="Hodson N. C."/>
            <person name="Mongue J. A."/>
            <person name="Jaron S. K."/>
        </authorList>
    </citation>
    <scope>NUCLEOTIDE SEQUENCE</scope>
</reference>